<feature type="compositionally biased region" description="Basic and acidic residues" evidence="1">
    <location>
        <begin position="948"/>
        <end position="961"/>
    </location>
</feature>
<name>A0ABS2V3T7_9ACTN</name>
<feature type="region of interest" description="Disordered" evidence="1">
    <location>
        <begin position="4733"/>
        <end position="4780"/>
    </location>
</feature>
<geneLocation type="plasmid" evidence="2">
    <name>unnamed1</name>
</geneLocation>
<feature type="region of interest" description="Disordered" evidence="1">
    <location>
        <begin position="2439"/>
        <end position="2460"/>
    </location>
</feature>
<feature type="region of interest" description="Disordered" evidence="1">
    <location>
        <begin position="1969"/>
        <end position="2000"/>
    </location>
</feature>
<feature type="compositionally biased region" description="Polar residues" evidence="1">
    <location>
        <begin position="2832"/>
        <end position="2843"/>
    </location>
</feature>
<keyword evidence="2" id="KW-0614">Plasmid</keyword>
<feature type="region of interest" description="Disordered" evidence="1">
    <location>
        <begin position="3968"/>
        <end position="3993"/>
    </location>
</feature>
<feature type="compositionally biased region" description="Basic and acidic residues" evidence="1">
    <location>
        <begin position="3708"/>
        <end position="3728"/>
    </location>
</feature>
<feature type="region of interest" description="Disordered" evidence="1">
    <location>
        <begin position="4851"/>
        <end position="4883"/>
    </location>
</feature>
<organism evidence="2 3">
    <name type="scientific">Streptomyces zhihengii</name>
    <dbReference type="NCBI Taxonomy" id="1818004"/>
    <lineage>
        <taxon>Bacteria</taxon>
        <taxon>Bacillati</taxon>
        <taxon>Actinomycetota</taxon>
        <taxon>Actinomycetes</taxon>
        <taxon>Kitasatosporales</taxon>
        <taxon>Streptomycetaceae</taxon>
        <taxon>Streptomyces</taxon>
    </lineage>
</organism>
<feature type="region of interest" description="Disordered" evidence="1">
    <location>
        <begin position="3050"/>
        <end position="3105"/>
    </location>
</feature>
<feature type="compositionally biased region" description="Low complexity" evidence="1">
    <location>
        <begin position="4761"/>
        <end position="4773"/>
    </location>
</feature>
<comment type="caution">
    <text evidence="2">The sequence shown here is derived from an EMBL/GenBank/DDBJ whole genome shotgun (WGS) entry which is preliminary data.</text>
</comment>
<feature type="region of interest" description="Disordered" evidence="1">
    <location>
        <begin position="230"/>
        <end position="257"/>
    </location>
</feature>
<feature type="region of interest" description="Disordered" evidence="1">
    <location>
        <begin position="1131"/>
        <end position="1167"/>
    </location>
</feature>
<gene>
    <name evidence="2" type="ORF">JE024_38795</name>
</gene>
<dbReference type="RefSeq" id="WP_205378687.1">
    <property type="nucleotide sequence ID" value="NZ_JAFEJA010000003.1"/>
</dbReference>
<reference evidence="2 3" key="1">
    <citation type="journal article" date="2016" name="Arch. Microbiol.">
        <title>Streptomyces zhihengii sp. nov., isolated from rhizospheric soil of Psammosilene tunicoides.</title>
        <authorList>
            <person name="Huang M.J."/>
            <person name="Fei J.J."/>
            <person name="Salam N."/>
            <person name="Kim C.J."/>
            <person name="Hozzein W.N."/>
            <person name="Xiao M."/>
            <person name="Huang H.Q."/>
            <person name="Li W.J."/>
        </authorList>
    </citation>
    <scope>NUCLEOTIDE SEQUENCE [LARGE SCALE GENOMIC DNA]</scope>
    <source>
        <strain evidence="2 3">YIM T102</strain>
    </source>
</reference>
<feature type="region of interest" description="Disordered" evidence="1">
    <location>
        <begin position="1260"/>
        <end position="1293"/>
    </location>
</feature>
<dbReference type="EMBL" id="JAFEJA010000003">
    <property type="protein sequence ID" value="MBM9624502.1"/>
    <property type="molecule type" value="Genomic_DNA"/>
</dbReference>
<feature type="compositionally biased region" description="Polar residues" evidence="1">
    <location>
        <begin position="2884"/>
        <end position="2900"/>
    </location>
</feature>
<feature type="region of interest" description="Disordered" evidence="1">
    <location>
        <begin position="4540"/>
        <end position="4626"/>
    </location>
</feature>
<feature type="region of interest" description="Disordered" evidence="1">
    <location>
        <begin position="2051"/>
        <end position="2104"/>
    </location>
</feature>
<feature type="compositionally biased region" description="Basic and acidic residues" evidence="1">
    <location>
        <begin position="3752"/>
        <end position="3766"/>
    </location>
</feature>
<evidence type="ECO:0000256" key="1">
    <source>
        <dbReference type="SAM" id="MobiDB-lite"/>
    </source>
</evidence>
<feature type="compositionally biased region" description="Polar residues" evidence="1">
    <location>
        <begin position="4899"/>
        <end position="4911"/>
    </location>
</feature>
<feature type="compositionally biased region" description="Low complexity" evidence="1">
    <location>
        <begin position="2073"/>
        <end position="2084"/>
    </location>
</feature>
<proteinExistence type="predicted"/>
<feature type="compositionally biased region" description="Basic and acidic residues" evidence="1">
    <location>
        <begin position="245"/>
        <end position="257"/>
    </location>
</feature>
<keyword evidence="3" id="KW-1185">Reference proteome</keyword>
<feature type="region of interest" description="Disordered" evidence="1">
    <location>
        <begin position="1306"/>
        <end position="1378"/>
    </location>
</feature>
<feature type="compositionally biased region" description="Polar residues" evidence="1">
    <location>
        <begin position="1927"/>
        <end position="1937"/>
    </location>
</feature>
<feature type="region of interest" description="Disordered" evidence="1">
    <location>
        <begin position="2832"/>
        <end position="2857"/>
    </location>
</feature>
<feature type="region of interest" description="Disordered" evidence="1">
    <location>
        <begin position="3690"/>
        <end position="3767"/>
    </location>
</feature>
<feature type="region of interest" description="Disordered" evidence="1">
    <location>
        <begin position="2941"/>
        <end position="2989"/>
    </location>
</feature>
<feature type="region of interest" description="Disordered" evidence="1">
    <location>
        <begin position="932"/>
        <end position="961"/>
    </location>
</feature>
<dbReference type="Proteomes" id="UP000664109">
    <property type="component" value="Unassembled WGS sequence"/>
</dbReference>
<feature type="compositionally biased region" description="Polar residues" evidence="1">
    <location>
        <begin position="3969"/>
        <end position="3980"/>
    </location>
</feature>
<feature type="compositionally biased region" description="Low complexity" evidence="1">
    <location>
        <begin position="4571"/>
        <end position="4583"/>
    </location>
</feature>
<evidence type="ECO:0000313" key="3">
    <source>
        <dbReference type="Proteomes" id="UP000664109"/>
    </source>
</evidence>
<feature type="region of interest" description="Disordered" evidence="1">
    <location>
        <begin position="1924"/>
        <end position="1943"/>
    </location>
</feature>
<feature type="region of interest" description="Disordered" evidence="1">
    <location>
        <begin position="4895"/>
        <end position="4956"/>
    </location>
</feature>
<feature type="compositionally biased region" description="Basic and acidic residues" evidence="1">
    <location>
        <begin position="1330"/>
        <end position="1339"/>
    </location>
</feature>
<feature type="region of interest" description="Disordered" evidence="1">
    <location>
        <begin position="3126"/>
        <end position="3145"/>
    </location>
</feature>
<feature type="region of interest" description="Disordered" evidence="1">
    <location>
        <begin position="2879"/>
        <end position="2901"/>
    </location>
</feature>
<protein>
    <submittedName>
        <fullName evidence="2">Uncharacterized protein</fullName>
    </submittedName>
</protein>
<accession>A0ABS2V3T7</accession>
<feature type="compositionally biased region" description="Polar residues" evidence="1">
    <location>
        <begin position="1139"/>
        <end position="1151"/>
    </location>
</feature>
<evidence type="ECO:0000313" key="2">
    <source>
        <dbReference type="EMBL" id="MBM9624502.1"/>
    </source>
</evidence>
<feature type="compositionally biased region" description="Polar residues" evidence="1">
    <location>
        <begin position="1969"/>
        <end position="1981"/>
    </location>
</feature>
<sequence>MVSSAFDVRTFRFDNMPFTDLTVRIAFRNSLTDTAAVWRSLSQGVDEVFNRPAHGLPDGSVLHVTVEQVVEADHAHLVVDIVDRSQRMDQASWWPDAYPVEYAHELGHQLGLRDEYRDHGGQGRADISGSLMGDLGAMAPHDLPFGGLRGRHLQLLAALISDHPGSTAQLAVHARSARNSGHLNIGYMTRSPDWGRARNGARPYLRRHEWLDPLTQPSYFSMRARPQLPVTGRWPNAPAASETLRGARSDHDHSDRDPSYARAEYLEHQQHVEGFLERLYGDSLDQQEYERKRRGLQTLLSMTQQDSVTSFDVHMQELARDALHLSAPPADDDYRRILDVVGQSDGQPRSAAALAAYFLSEEYGVLGELTAFVDANGLQVGRDWSGARTPAPDTASYTTSDPTMGAVKHAAPWSEPYVIMTAGPAGALVVKVGSRAVRIHHPAELAELIALDNGRTGIQDIVLAISHGKDQGFGQLIADRTGAVVWATDAQVSVEVDAQTGAEHLHLTGGQGRWSPHQSGLATIEDDALAHLRARPLMTTDYEVIGAPPEAELFGHPSSLTGREFLYRSEGSGDLPPLTVPTVERQEVRVDAHPPLHVSQDLSLATMRDAYGQQVFASHRAVEEANRNLELAGSRVRMKMGDVLLRLSDGSGRHRDLVRVTPQFLTRSGRSEEDICRDFAQMLAGGVSASHVIFRNPDGSAAVKGPINALGRTEVTGINHLAAAVSQVAEGRESIAVVNPEWAAGQVLQDNRLIGEGDGPAPGREYGSALSVAVDNPQREVLSDVARMIGVNEHAWAEVGETYLTQSINALDENGLPSISRNYAKPSEIEGSHFGYHFAMVVIASEDGNHQITLENFSRRAVVAAEVKSAVDVNLDRVSPDELRMLRVAINEELDRNAVDGFPDDVLKQLRQHARLVDGLITAAEARREIARHTPGTEQHEVATASAERAERAARSRMKEAADLPKSSELWHFRMFSRRPGESYHEKSADLLTSDWSPVANPLTSVILHGHRLPQVGIVFDADTQRIEAAEGRKLDYVVEQVVRVGLWNLRNGLPIPQIAVTGRGEGRRGSLGTVPRGSAQVRTAGVHSELLRRLEEKLSQFQKSLIEPQLTIADFLVIASIDRPSTFWQRRHHRRMASQGTVGSTASRTPPSSPLRHDGHSTSLSSAQDAVKVTAYFADRAEDPAVPPSPRSRKKSASWNLLLHSPRVLRRVSGPPALWGSGAISEEHAPGARYFSVSETPPATPGASRRFTVGLHASDTAPAPTQATEAGRPHSWHSSATGHAPSGGQTGQETVTVLRSWRRMSRQVADPVPTRSHYVESPEPATPLGEDHASRGDISRGPASDTGPGAALGFGPKPSSKTEDAAQPTPPGRERRVRFAEDVISAPVPRITRIRGVLQQLENVRSHARDALGRPEPEVPGGRLAGYPTLPTVSETSELTAPRALSADEQQDWVDFVVHRELSGLPGSAEQHQEFEQPIRDRAWQYLRDLHREVLFAARGDEDAPPRFVRDADVTIPVEHLEADRPAVLEYGATDPVISEGVVDAFDDGSTLARDITTTGGTEITLRRSADVAHAILGVLRPRDMQLVLHRGMPQQITHSHEETLRETLLDLLRRPPAILAGLASSSQDAAVVSPAATGKRNTLEASSALGDGAYIRYQGADGRDYLATVRARNIGSFTRYADKVKVFLDESRSFTESNSQSSKQAFNFTPNFGTTLTPGTGLSGIGAINVSGGFHQSTHVTTRGFSSQEKQTIGTKEGSATFVSDIVYDIDVQELGADGSLHPVAGRSRRFVVRNGFQWRVPDYLTKSKEGRLGLPRKIRIPDGTVRAKMVVVDDCVPPRDLIPWALGVANQHAGVTLGSPGVDEITRFFRRGTMADRFIKSMRGVVWSSDLLDKDRNVVGHFSYRVLSDPSLTATLERSVRGTRMNTSKNTSGSVARDKEVASSITASVMGGPILNYPGVRAQAGITGQASTSRSNDSSVKEQGQKDSGIRHKGLQGLYRLQPRVEVTFHPAWKSGGLDRPPHLEDTDPQALTTVLPMQAVLRVPEHEARQWGGWDTSPNRPPREEAPTARRVTARTQATELGAAQSPANPAASGPSLPRELSGSIAQLMPYHSVRFDARTTAGRILSPMHDDADATRQASRPLVDQMVDDLLAKLRAHPDTHRFVAPAPSAVRRLSDRAAYPASHAVRKMRQQLQAANRAGANLDRATGKRRPTVLKTTPARHPTMSREARTTQHNRNRLRTALTQLLQDTRMLSDAESSVVLVAQTPIHTHKLVLTLRSQPEPLQWTGHRPDLSLRGGQSGQTEISQSTQVTTGWRVTAGPEAGIKPMGPRSRLTAGIEASYGVNISRGSTTGMEATNVHQVTVEGVQAYEAPATITVTAAYTVRPRTVVRMTTGNKLRQQDKPIALGSAIGEAQVFHTWAQVLHPAALMPDRLRPLRRDQDDGPQPRPPEWLTEDQALAMDSARRRDPAYFDMVRHTHVRLEHAAPVAELIRKVLVAISPRETKWVFRTKGTDEDQAVVVLSEQVPSHLDALLGEGWIQHRWFIQGQVFRHEAVIRIDAVSQGLRATDVVDRGVSAERSVTSTLTAGSSTGKQHQKALQAQINVAAPDPTAAPVVAGASYQFYGRSTRDGDSQGLAVAHQVSEEQSGRLVRAVYDSTTYIAVGEEWSHRVGASKRKAAAGVVVFGQRDEALPWVDARRLGLVDNGFEEMREPALLRPLVGQPVFVSLVGAIDSGQAFRSFQQAMQQQAPGSFPTGPRDASGLSSMLHSLLTPVSLRASYDQLTAEGVTLRHGRTALLKDHSGVVRVRLLRGAPVYRSTRYGWTTAENRSATDKSQSTTDREHRQGLSVTGLTLPATGDDAVRAVASSLQAAISLPSGHGNSTTQETTLKQSLSTRGRHVEFDVPLDLELTYTRHDGKTVQVVSKDVGTFRELHPSSLLVDGTDDQPQDADRAPNVSETDPIESSAHQTTVAVETGPSHGVLREPVTVEEVSPGDAQRWLQDGDESTRNFLTHRDVSFLHVPDVERMQRHLIHVVDHADDANPGAAADTVKGLEKSPSIRSDGHVPRNSPHTKSRWGKLFRSPELKNSASRTTVTRQGSASFQQLTQQLSSRFMRATGAAQALGPDGYQPPPVPDSAMIGATTANPTIRYRPSPGAKPRLIGVVDDIAASSYRGVSESQQRQEFTRAIESVVNGSALPLLVVPDGNPATGNLLPGQRVPLNQVSEPTRTAGGIKDAFQVGPKPDPERMLLLEFQIDQRVEAHVTKNWARRLIDALSHPLRHLRRTSSDKSAARSQAFAASFPAEGRLVVLAPERVAREHGIIDDARYPAEVTTAFDHVKDLTKQLDEAETAYRAAVVPVERDHAEWYEILRDPDPQRRKDRFAAAAARFVEHEEERARRRDAHRHLVAEYGKAKASAQEQLEWHRDAHNDDDVAKPVAYQPAKAADLQRHVLADTDERSQHLLEVDEPAPYDDAELRRLAATAQSPGDLWPGGVPPRHTALLETMKAHALRLVAQAKQQEAHEALASSEHDLARLLRAEAAYYENAYARAVTARDAMNAAIERGLSTLGRTEADHLSQGHLVDVRPDEIEILRNELRIRVAEDSQHGVSASLPSVTAGQDREPLRISSILLPPRAAHTAAARRAARTKQLTHAAREAAQDRAAHIDRLRDRLKQALTQQAVADFARAQMPRPSALPTTALAQDRPEAERRALTNRDRNDRQEKFTSGQDTEDGPATYYTAPSGTIYDIRDPHDPERPETTRGEGLPLALHTAWYAQAHPDQAPPTDTAQEIAHRVRSALAEQLRQDGARNASWLLSTSDDDSTTWLQPEPGRDVFTQQDLQAAGLDHLEPGHRAEFDQDHTLHTNVPLGHAARIELLARQIERDATFTSGGPADREPAHHDHSAADYMPVLFARRYGVEVNIVRPDKPVLTFRPEDLGAPDMHRVHVLLDDDTFKALIPRTVPTAHSPSLAQHTEPTPEERSGEQQPRLNVAHQSMLQRARTRLGKLTPSRYDESQAWAKRQVTADRLATSTSGMPDSTAQTGSSALALELTDLVAHTYATQGTKAAAALSGELAAMYGMRSQQTSAGTVLVSDSEATPERASRWSAKPVRTMPLHNATGEQVGLSFLDQDEHDLVAARGWTGNLAARQVTHVLTQQEDIGHPVRYQLAAGLPTEDVPLPDDTYFVDAHGTASGLWADNGTLAADDVADVLQADGSYWQLPRNGAVVLLACKSGDTAQSLSNRLRRPVWAPTTRLDTVAGISSMTPSPLVLISEDGQRGELALYQPDPDEAELRSVAIAASIRTESDGPLTEAEQARLVGLVRTFTRLWPTADIRHQISDLASLHALDQLWLGLAPDTGQDSGRQPMNSNTLNDLVRETLRLPVDGVVQPADHRQLVTMITQQKPTGALNLTQLRITARLTGLRPSDPLIAGRGEPVLSVLPRGDEPALGGARPWYAPVDWHRGEGSESRALDAAERLGRELGFSSVRADLHLSFDALPPARQVARVVAWAFYTGASEDLVRSKVPGWVKQAAAQRVSWGRDKPSEARSPGSGRGLYWPTRPSLPTAEAGGTATATATQRPRAGSFSAQPAYGGLSHAARSLGPSAPDARPRTNSSGSLIAGRGEPVLSVLPRGDEPALGGARPWYAPVDWHRGEGSESRALDAAERLGRELGFSSVRADLHLSFDALPPARQVARVVAWAFYTGASEDLVRSKVPGWVKQAAAQRVSWGRDKPSEARSPGSGRGLYWPTRPSLPTAEAGGTATATATQRPRAGSFSAQPAYGGLSHAARPQSVGPGFGQGVPEVRPRAGSFSAQPAYGGLSHAARPQSVGPGFGQGVPEVRPRAGSFSAQPAYGGLSHAARPQSVGPGFGQGAPETRPQADAYFRHAGLSWPRHTTTGDGGLSSQRRAERNPSATDMHPSHRFFTGFQSVRSRRPAPSSPFGYIPPDPDLGIRSAPTVLRTTWSSPESADLFQVD</sequence>
<feature type="compositionally biased region" description="Basic and acidic residues" evidence="1">
    <location>
        <begin position="1982"/>
        <end position="1993"/>
    </location>
</feature>
<feature type="compositionally biased region" description="Polar residues" evidence="1">
    <location>
        <begin position="3090"/>
        <end position="3105"/>
    </location>
</feature>